<evidence type="ECO:0000256" key="1">
    <source>
        <dbReference type="PROSITE-ProRule" id="PRU00283"/>
    </source>
</evidence>
<name>A0A9P6TZ33_9FUNG</name>
<evidence type="ECO:0000313" key="5">
    <source>
        <dbReference type="Proteomes" id="UP000807716"/>
    </source>
</evidence>
<feature type="compositionally biased region" description="Polar residues" evidence="2">
    <location>
        <begin position="336"/>
        <end position="345"/>
    </location>
</feature>
<reference evidence="4" key="1">
    <citation type="journal article" date="2020" name="Fungal Divers.">
        <title>Resolving the Mortierellaceae phylogeny through synthesis of multi-gene phylogenetics and phylogenomics.</title>
        <authorList>
            <person name="Vandepol N."/>
            <person name="Liber J."/>
            <person name="Desiro A."/>
            <person name="Na H."/>
            <person name="Kennedy M."/>
            <person name="Barry K."/>
            <person name="Grigoriev I.V."/>
            <person name="Miller A.N."/>
            <person name="O'Donnell K."/>
            <person name="Stajich J.E."/>
            <person name="Bonito G."/>
        </authorList>
    </citation>
    <scope>NUCLEOTIDE SEQUENCE</scope>
    <source>
        <strain evidence="4">BC1065</strain>
    </source>
</reference>
<feature type="compositionally biased region" description="Polar residues" evidence="2">
    <location>
        <begin position="263"/>
        <end position="288"/>
    </location>
</feature>
<dbReference type="GO" id="GO:0005524">
    <property type="term" value="F:ATP binding"/>
    <property type="evidence" value="ECO:0007669"/>
    <property type="project" value="InterPro"/>
</dbReference>
<evidence type="ECO:0000259" key="3">
    <source>
        <dbReference type="PROSITE" id="PS50067"/>
    </source>
</evidence>
<feature type="non-terminal residue" evidence="4">
    <location>
        <position position="401"/>
    </location>
</feature>
<feature type="domain" description="Kinesin motor" evidence="3">
    <location>
        <begin position="1"/>
        <end position="28"/>
    </location>
</feature>
<dbReference type="GO" id="GO:0003777">
    <property type="term" value="F:microtubule motor activity"/>
    <property type="evidence" value="ECO:0007669"/>
    <property type="project" value="InterPro"/>
</dbReference>
<proteinExistence type="inferred from homology"/>
<dbReference type="AlphaFoldDB" id="A0A9P6TZ33"/>
<accession>A0A9P6TZ33</accession>
<protein>
    <recommendedName>
        <fullName evidence="3">Kinesin motor domain-containing protein</fullName>
    </recommendedName>
</protein>
<feature type="compositionally biased region" description="Basic and acidic residues" evidence="2">
    <location>
        <begin position="291"/>
        <end position="318"/>
    </location>
</feature>
<dbReference type="Proteomes" id="UP000807716">
    <property type="component" value="Unassembled WGS sequence"/>
</dbReference>
<comment type="similarity">
    <text evidence="1">Belongs to the TRAFAC class myosin-kinesin ATPase superfamily. Kinesin family.</text>
</comment>
<comment type="caution">
    <text evidence="1">Lacks conserved residue(s) required for the propagation of feature annotation.</text>
</comment>
<evidence type="ECO:0000256" key="2">
    <source>
        <dbReference type="SAM" id="MobiDB-lite"/>
    </source>
</evidence>
<organism evidence="4 5">
    <name type="scientific">Actinomortierella ambigua</name>
    <dbReference type="NCBI Taxonomy" id="1343610"/>
    <lineage>
        <taxon>Eukaryota</taxon>
        <taxon>Fungi</taxon>
        <taxon>Fungi incertae sedis</taxon>
        <taxon>Mucoromycota</taxon>
        <taxon>Mortierellomycotina</taxon>
        <taxon>Mortierellomycetes</taxon>
        <taxon>Mortierellales</taxon>
        <taxon>Mortierellaceae</taxon>
        <taxon>Actinomortierella</taxon>
    </lineage>
</organism>
<dbReference type="GO" id="GO:0007018">
    <property type="term" value="P:microtubule-based movement"/>
    <property type="evidence" value="ECO:0007669"/>
    <property type="project" value="InterPro"/>
</dbReference>
<comment type="caution">
    <text evidence="4">The sequence shown here is derived from an EMBL/GenBank/DDBJ whole genome shotgun (WGS) entry which is preliminary data.</text>
</comment>
<feature type="region of interest" description="Disordered" evidence="2">
    <location>
        <begin position="248"/>
        <end position="401"/>
    </location>
</feature>
<sequence>MIVNANPFETSFHENSNVMKFSSVAMNVTTPHQAGNRETGNIILRVDAKQGSKSNTNTCSSCGKLAIGSSQTLSIADGEEQVEEKERVKEEDPHVAHLLNHIEDLRERWLEAEIRCSAVESEVREEMAEEMGRHLHKIEDFYKAQLCEEASMNETKLARQMDLLTRAKNSEEATIVRRLQSQIRRLGGIASGHQRDVDRALESFAQADQRCQYQARVIEALESQLSEWRAWFEAAPCAVTTAMNIPSPSPKAVLRQDDDHGQPLNTTSTDATIVGTSDAALNQEQEQSALEPEKTEEQRYEVEEEDSRQGGDMLKEVKVEDDDQDEAFSLAPHSPAASTDDNSASVMAPLSADTASQPHLPVAERMENPTFMPSAQRQPTPEALGHASKKIRLRGGVAAIT</sequence>
<dbReference type="GO" id="GO:0008017">
    <property type="term" value="F:microtubule binding"/>
    <property type="evidence" value="ECO:0007669"/>
    <property type="project" value="InterPro"/>
</dbReference>
<evidence type="ECO:0000313" key="4">
    <source>
        <dbReference type="EMBL" id="KAG0252720.1"/>
    </source>
</evidence>
<gene>
    <name evidence="4" type="ORF">DFQ27_007885</name>
</gene>
<dbReference type="PROSITE" id="PS50067">
    <property type="entry name" value="KINESIN_MOTOR_2"/>
    <property type="match status" value="1"/>
</dbReference>
<dbReference type="EMBL" id="JAAAJB010000637">
    <property type="protein sequence ID" value="KAG0252720.1"/>
    <property type="molecule type" value="Genomic_DNA"/>
</dbReference>
<keyword evidence="5" id="KW-1185">Reference proteome</keyword>
<dbReference type="InterPro" id="IPR001752">
    <property type="entry name" value="Kinesin_motor_dom"/>
</dbReference>